<dbReference type="Proteomes" id="UP001321453">
    <property type="component" value="Unassembled WGS sequence"/>
</dbReference>
<organism evidence="2 3">
    <name type="scientific">Cellulomonas edaphi</name>
    <dbReference type="NCBI Taxonomy" id="3053468"/>
    <lineage>
        <taxon>Bacteria</taxon>
        <taxon>Bacillati</taxon>
        <taxon>Actinomycetota</taxon>
        <taxon>Actinomycetes</taxon>
        <taxon>Micrococcales</taxon>
        <taxon>Cellulomonadaceae</taxon>
        <taxon>Cellulomonas</taxon>
    </lineage>
</organism>
<accession>A0ABT7S3R5</accession>
<dbReference type="Gene3D" id="3.30.750.24">
    <property type="entry name" value="STAS domain"/>
    <property type="match status" value="1"/>
</dbReference>
<comment type="caution">
    <text evidence="2">The sequence shown here is derived from an EMBL/GenBank/DDBJ whole genome shotgun (WGS) entry which is preliminary data.</text>
</comment>
<keyword evidence="3" id="KW-1185">Reference proteome</keyword>
<dbReference type="CDD" id="cd07043">
    <property type="entry name" value="STAS_anti-anti-sigma_factors"/>
    <property type="match status" value="1"/>
</dbReference>
<evidence type="ECO:0000313" key="3">
    <source>
        <dbReference type="Proteomes" id="UP001321453"/>
    </source>
</evidence>
<dbReference type="Pfam" id="PF01740">
    <property type="entry name" value="STAS"/>
    <property type="match status" value="1"/>
</dbReference>
<name>A0ABT7S3R5_9CELL</name>
<sequence>MIELVAAGSIRVEAAPDVTVVRLAGEIDAALRAEASACMALALTSERPVVIDASEATFIDSSGIAFVMQLHHAASEAGIDVSLRDPRRVLREVLEIIGYSDQLRDADASLS</sequence>
<proteinExistence type="predicted"/>
<dbReference type="InterPro" id="IPR002645">
    <property type="entry name" value="STAS_dom"/>
</dbReference>
<dbReference type="EMBL" id="JAUCGR010000001">
    <property type="protein sequence ID" value="MDM7830241.1"/>
    <property type="molecule type" value="Genomic_DNA"/>
</dbReference>
<dbReference type="RefSeq" id="WP_289445051.1">
    <property type="nucleotide sequence ID" value="NZ_JAUCGR010000001.1"/>
</dbReference>
<reference evidence="2 3" key="1">
    <citation type="submission" date="2023-06" db="EMBL/GenBank/DDBJ databases">
        <title>Cellulomonas sp. MW9 Whole genome sequence.</title>
        <authorList>
            <person name="Park S."/>
        </authorList>
    </citation>
    <scope>NUCLEOTIDE SEQUENCE [LARGE SCALE GENOMIC DNA]</scope>
    <source>
        <strain evidence="2 3">MW9</strain>
    </source>
</reference>
<dbReference type="PROSITE" id="PS50801">
    <property type="entry name" value="STAS"/>
    <property type="match status" value="1"/>
</dbReference>
<feature type="domain" description="STAS" evidence="1">
    <location>
        <begin position="8"/>
        <end position="111"/>
    </location>
</feature>
<evidence type="ECO:0000313" key="2">
    <source>
        <dbReference type="EMBL" id="MDM7830241.1"/>
    </source>
</evidence>
<dbReference type="SUPFAM" id="SSF52091">
    <property type="entry name" value="SpoIIaa-like"/>
    <property type="match status" value="1"/>
</dbReference>
<evidence type="ECO:0000259" key="1">
    <source>
        <dbReference type="PROSITE" id="PS50801"/>
    </source>
</evidence>
<gene>
    <name evidence="2" type="ORF">QRT05_02755</name>
</gene>
<dbReference type="PANTHER" id="PTHR33495">
    <property type="entry name" value="ANTI-SIGMA FACTOR ANTAGONIST TM_1081-RELATED-RELATED"/>
    <property type="match status" value="1"/>
</dbReference>
<dbReference type="InterPro" id="IPR036513">
    <property type="entry name" value="STAS_dom_sf"/>
</dbReference>
<dbReference type="PANTHER" id="PTHR33495:SF2">
    <property type="entry name" value="ANTI-SIGMA FACTOR ANTAGONIST TM_1081-RELATED"/>
    <property type="match status" value="1"/>
</dbReference>
<protein>
    <submittedName>
        <fullName evidence="2">STAS domain-containing protein</fullName>
    </submittedName>
</protein>